<reference evidence="2 3" key="1">
    <citation type="submission" date="2013-08" db="EMBL/GenBank/DDBJ databases">
        <authorList>
            <person name="Huang J."/>
            <person name="Wang G."/>
        </authorList>
    </citation>
    <scope>NUCLEOTIDE SEQUENCE [LARGE SCALE GENOMIC DNA]</scope>
    <source>
        <strain evidence="2 3">JSM 076056</strain>
    </source>
</reference>
<dbReference type="Pfam" id="PF04260">
    <property type="entry name" value="DUF436"/>
    <property type="match status" value="1"/>
</dbReference>
<comment type="caution">
    <text evidence="2">The sequence shown here is derived from an EMBL/GenBank/DDBJ whole genome shotgun (WGS) entry which is preliminary data.</text>
</comment>
<dbReference type="HAMAP" id="MF_00800">
    <property type="entry name" value="UPF0340"/>
    <property type="match status" value="1"/>
</dbReference>
<dbReference type="Gene3D" id="3.40.50.10360">
    <property type="entry name" value="Hypothetical protein TT1679"/>
    <property type="match status" value="1"/>
</dbReference>
<evidence type="ECO:0000313" key="3">
    <source>
        <dbReference type="Proteomes" id="UP000030528"/>
    </source>
</evidence>
<dbReference type="STRING" id="1385510.GCA_000425205_00195"/>
<accession>A0A0A5GKS6</accession>
<dbReference type="PIRSF" id="PIRSF007510">
    <property type="entry name" value="UCP007510"/>
    <property type="match status" value="1"/>
</dbReference>
<dbReference type="InterPro" id="IPR028345">
    <property type="entry name" value="Antibiotic_NAT-like"/>
</dbReference>
<dbReference type="InterPro" id="IPR006340">
    <property type="entry name" value="DUF436"/>
</dbReference>
<dbReference type="AlphaFoldDB" id="A0A0A5GKS6"/>
<dbReference type="eggNOG" id="COG4475">
    <property type="taxonomic scope" value="Bacteria"/>
</dbReference>
<evidence type="ECO:0000256" key="1">
    <source>
        <dbReference type="HAMAP-Rule" id="MF_00800"/>
    </source>
</evidence>
<keyword evidence="3" id="KW-1185">Reference proteome</keyword>
<sequence>MHAELLETVRHHMTELVDEWIDTNALSKGDLFVLGCSTSEIAGERIGTAGSEAVAEVIYTELQRLREQTGIHLAFQCCEHLNRAIVMERDDSELRRYERVSVVPVPGAGGSMASYAYHHLHHPVVVEEVQAEAGLDLGDTLIGMHLKRVAVPLRFSIKQVGHAHVTAAKTRPKLIGGNRAVYDETKVKSSNACD</sequence>
<dbReference type="SUPFAM" id="SSF110710">
    <property type="entry name" value="TTHA0583/YokD-like"/>
    <property type="match status" value="1"/>
</dbReference>
<dbReference type="EMBL" id="AVPE01000001">
    <property type="protein sequence ID" value="KGX93881.1"/>
    <property type="molecule type" value="Genomic_DNA"/>
</dbReference>
<comment type="similarity">
    <text evidence="1">Belongs to the UPF0340 family.</text>
</comment>
<name>A0A0A5GKS6_9BACI</name>
<protein>
    <recommendedName>
        <fullName evidence="1">UPF0340 protein N781_01420</fullName>
    </recommendedName>
</protein>
<proteinExistence type="inferred from homology"/>
<organism evidence="2 3">
    <name type="scientific">Pontibacillus halophilus JSM 076056 = DSM 19796</name>
    <dbReference type="NCBI Taxonomy" id="1385510"/>
    <lineage>
        <taxon>Bacteria</taxon>
        <taxon>Bacillati</taxon>
        <taxon>Bacillota</taxon>
        <taxon>Bacilli</taxon>
        <taxon>Bacillales</taxon>
        <taxon>Bacillaceae</taxon>
        <taxon>Pontibacillus</taxon>
    </lineage>
</organism>
<dbReference type="Proteomes" id="UP000030528">
    <property type="component" value="Unassembled WGS sequence"/>
</dbReference>
<dbReference type="NCBIfam" id="TIGR01440">
    <property type="entry name" value="TIGR01440 family protein"/>
    <property type="match status" value="1"/>
</dbReference>
<evidence type="ECO:0000313" key="2">
    <source>
        <dbReference type="EMBL" id="KGX93881.1"/>
    </source>
</evidence>
<dbReference type="OrthoDB" id="9803187at2"/>
<gene>
    <name evidence="2" type="ORF">N781_01420</name>
</gene>